<keyword evidence="3" id="KW-1185">Reference proteome</keyword>
<gene>
    <name evidence="2" type="ORF">BFG52_04315</name>
</gene>
<dbReference type="RefSeq" id="WP_067553027.1">
    <property type="nucleotide sequence ID" value="NZ_CP016895.1"/>
</dbReference>
<feature type="transmembrane region" description="Helical" evidence="1">
    <location>
        <begin position="48"/>
        <end position="67"/>
    </location>
</feature>
<organism evidence="2 3">
    <name type="scientific">Acinetobacter larvae</name>
    <dbReference type="NCBI Taxonomy" id="1789224"/>
    <lineage>
        <taxon>Bacteria</taxon>
        <taxon>Pseudomonadati</taxon>
        <taxon>Pseudomonadota</taxon>
        <taxon>Gammaproteobacteria</taxon>
        <taxon>Moraxellales</taxon>
        <taxon>Moraxellaceae</taxon>
        <taxon>Acinetobacter</taxon>
    </lineage>
</organism>
<name>A0A1B2LXJ6_9GAMM</name>
<evidence type="ECO:0000313" key="3">
    <source>
        <dbReference type="Proteomes" id="UP000093391"/>
    </source>
</evidence>
<dbReference type="KEGG" id="ala:BFG52_04315"/>
<dbReference type="AlphaFoldDB" id="A0A1B2LXJ6"/>
<protein>
    <submittedName>
        <fullName evidence="2">Uncharacterized protein</fullName>
    </submittedName>
</protein>
<keyword evidence="1" id="KW-0472">Membrane</keyword>
<dbReference type="OrthoDB" id="6707299at2"/>
<dbReference type="Proteomes" id="UP000093391">
    <property type="component" value="Chromosome"/>
</dbReference>
<dbReference type="EMBL" id="CP016895">
    <property type="protein sequence ID" value="AOA57656.1"/>
    <property type="molecule type" value="Genomic_DNA"/>
</dbReference>
<keyword evidence="1" id="KW-1133">Transmembrane helix</keyword>
<evidence type="ECO:0000313" key="2">
    <source>
        <dbReference type="EMBL" id="AOA57656.1"/>
    </source>
</evidence>
<accession>A0A1B2LXJ6</accession>
<keyword evidence="1" id="KW-0812">Transmembrane</keyword>
<dbReference type="STRING" id="1789224.BFG52_04315"/>
<evidence type="ECO:0000256" key="1">
    <source>
        <dbReference type="SAM" id="Phobius"/>
    </source>
</evidence>
<proteinExistence type="predicted"/>
<sequence length="107" mass="11805">MKNDDFNKQITSKLDELANNHQHKNLLIQQVMHRVHGENKASYSSWKLTGFAVAAAIMGIAILPSAIDMNSTGYDQQVAVAPKLSPQMVEDLEMLAVFGEEKPNHGS</sequence>
<reference evidence="2 3" key="1">
    <citation type="submission" date="2016-08" db="EMBL/GenBank/DDBJ databases">
        <authorList>
            <person name="Seilhamer J.J."/>
        </authorList>
    </citation>
    <scope>NUCLEOTIDE SEQUENCE [LARGE SCALE GENOMIC DNA]</scope>
    <source>
        <strain evidence="2 3">BRTC-1</strain>
    </source>
</reference>